<dbReference type="Pfam" id="PF22602">
    <property type="entry name" value="NXF_NTF2"/>
    <property type="match status" value="1"/>
</dbReference>
<evidence type="ECO:0000256" key="5">
    <source>
        <dbReference type="ARBA" id="ARBA00023242"/>
    </source>
</evidence>
<dbReference type="InterPro" id="IPR001611">
    <property type="entry name" value="Leu-rich_rpt"/>
</dbReference>
<evidence type="ECO:0000256" key="2">
    <source>
        <dbReference type="ARBA" id="ARBA00009285"/>
    </source>
</evidence>
<evidence type="ECO:0000256" key="3">
    <source>
        <dbReference type="ARBA" id="ARBA00022448"/>
    </source>
</evidence>
<proteinExistence type="inferred from homology"/>
<organism evidence="8 10">
    <name type="scientific">Naegleria lovaniensis</name>
    <name type="common">Amoeba</name>
    <dbReference type="NCBI Taxonomy" id="51637"/>
    <lineage>
        <taxon>Eukaryota</taxon>
        <taxon>Discoba</taxon>
        <taxon>Heterolobosea</taxon>
        <taxon>Tetramitia</taxon>
        <taxon>Eutetramitia</taxon>
        <taxon>Vahlkampfiidae</taxon>
        <taxon>Naegleria</taxon>
    </lineage>
</organism>
<comment type="similarity">
    <text evidence="2">Belongs to the NXF family.</text>
</comment>
<dbReference type="PROSITE" id="PS51450">
    <property type="entry name" value="LRR"/>
    <property type="match status" value="1"/>
</dbReference>
<reference evidence="8 10" key="1">
    <citation type="journal article" date="2018" name="BMC Genomics">
        <title>The genome of Naegleria lovaniensis, the basis for a comparative approach to unravel pathogenicity factors of the human pathogenic amoeba N. fowleri.</title>
        <authorList>
            <person name="Liechti N."/>
            <person name="Schurch N."/>
            <person name="Bruggmann R."/>
            <person name="Wittwer M."/>
        </authorList>
    </citation>
    <scope>NUCLEOTIDE SEQUENCE [LARGE SCALE GENOMIC DNA]</scope>
    <source>
        <strain evidence="8 10">ATCC 30569</strain>
    </source>
</reference>
<evidence type="ECO:0000256" key="4">
    <source>
        <dbReference type="ARBA" id="ARBA00022816"/>
    </source>
</evidence>
<dbReference type="GeneID" id="68099600"/>
<dbReference type="GO" id="GO:0005634">
    <property type="term" value="C:nucleus"/>
    <property type="evidence" value="ECO:0007669"/>
    <property type="project" value="UniProtKB-SubCell"/>
</dbReference>
<evidence type="ECO:0000256" key="6">
    <source>
        <dbReference type="SAM" id="MobiDB-lite"/>
    </source>
</evidence>
<dbReference type="SUPFAM" id="SSF54427">
    <property type="entry name" value="NTF2-like"/>
    <property type="match status" value="1"/>
</dbReference>
<accession>A0AA88GDC0</accession>
<dbReference type="Gene3D" id="3.10.450.50">
    <property type="match status" value="1"/>
</dbReference>
<keyword evidence="3" id="KW-0813">Transport</keyword>
<dbReference type="InterPro" id="IPR032710">
    <property type="entry name" value="NTF2-like_dom_sf"/>
</dbReference>
<evidence type="ECO:0000313" key="8">
    <source>
        <dbReference type="EMBL" id="KAG2370835.1"/>
    </source>
</evidence>
<dbReference type="RefSeq" id="XP_044555509.1">
    <property type="nucleotide sequence ID" value="XM_044697085.1"/>
</dbReference>
<dbReference type="Proteomes" id="UP000816034">
    <property type="component" value="Unassembled WGS sequence"/>
</dbReference>
<comment type="subcellular location">
    <subcellularLocation>
        <location evidence="1">Nucleus</location>
    </subcellularLocation>
</comment>
<dbReference type="EMBL" id="PYSW02000077">
    <property type="protein sequence ID" value="KAG2370835.1"/>
    <property type="molecule type" value="Genomic_DNA"/>
</dbReference>
<sequence length="522" mass="58477">MSHPYPSPTSKPFSRGRGRGRGGASSFRGGSSSGGNPNYRGGTSRGGTSFRSRGSRGRGGTNRNFNQGDGNNFQSSSSGNYQGNRGGRGRGGKSKFGGDGQQPTKSKLDDIIDAYLEQQYATTESGDTVLDLSNIASNQYLIDNVREFNPARIYRKLCERVVQKHPDVNLLDLRNNNLSSLFSFSPLTGLQNLTGLCLSNNNFSTVADLQHLSGLQSLKQLYLNGNKCYSERPSEQDVITLLQYFPSLDVIDTVLIPDSFKNRGSIIPPINIDNVYLEINRDALEKFVLLFFDSLDDNRPALSTLFDDHGSFSISLDDNMLLEPQYAKLHEKKRNLQPSNPNLNPQYLIKTVFKNKLDRDGAFKSLPKSKHNLDTQYLVVDCNVYHSVSQNQKVPIWMLTIHGHGTHFKPQGSKDSFSFTASFVLKQGTDRLLISNLIYHLRPYAGTSRDAFVDICQQVIYTNQLDLAKQAKLRECVYHTRLKPEVAFELLNLPDVAWTPRKFSEVYELYKQNGTINAAHYL</sequence>
<name>A0AA88GDC0_NAELO</name>
<feature type="compositionally biased region" description="Low complexity" evidence="6">
    <location>
        <begin position="24"/>
        <end position="52"/>
    </location>
</feature>
<protein>
    <recommendedName>
        <fullName evidence="7">Nuclear transport factor 2 domain-containing protein</fullName>
    </recommendedName>
</protein>
<dbReference type="GO" id="GO:0016973">
    <property type="term" value="P:poly(A)+ mRNA export from nucleus"/>
    <property type="evidence" value="ECO:0007669"/>
    <property type="project" value="TreeGrafter"/>
</dbReference>
<gene>
    <name evidence="9" type="ORF">C9374_007146</name>
    <name evidence="8" type="ORF">C9374_013791</name>
</gene>
<dbReference type="PANTHER" id="PTHR10662:SF22">
    <property type="entry name" value="NUCLEAR RNA EXPORT FACTOR 1"/>
    <property type="match status" value="1"/>
</dbReference>
<evidence type="ECO:0000256" key="1">
    <source>
        <dbReference type="ARBA" id="ARBA00004123"/>
    </source>
</evidence>
<dbReference type="AlphaFoldDB" id="A0AA88GDC0"/>
<keyword evidence="10" id="KW-1185">Reference proteome</keyword>
<keyword evidence="4" id="KW-0509">mRNA transport</keyword>
<dbReference type="SUPFAM" id="SSF52058">
    <property type="entry name" value="L domain-like"/>
    <property type="match status" value="1"/>
</dbReference>
<dbReference type="InterPro" id="IPR032675">
    <property type="entry name" value="LRR_dom_sf"/>
</dbReference>
<evidence type="ECO:0000259" key="7">
    <source>
        <dbReference type="Pfam" id="PF22602"/>
    </source>
</evidence>
<dbReference type="PANTHER" id="PTHR10662">
    <property type="entry name" value="NUCLEAR RNA EXPORT FACTOR"/>
    <property type="match status" value="1"/>
</dbReference>
<dbReference type="GO" id="GO:0003723">
    <property type="term" value="F:RNA binding"/>
    <property type="evidence" value="ECO:0007669"/>
    <property type="project" value="TreeGrafter"/>
</dbReference>
<feature type="domain" description="Nuclear transport factor 2" evidence="7">
    <location>
        <begin position="284"/>
        <end position="436"/>
    </location>
</feature>
<dbReference type="InterPro" id="IPR002075">
    <property type="entry name" value="NTF2_dom"/>
</dbReference>
<feature type="region of interest" description="Disordered" evidence="6">
    <location>
        <begin position="1"/>
        <end position="105"/>
    </location>
</feature>
<reference evidence="8" key="2">
    <citation type="submission" date="2020-04" db="EMBL/GenBank/DDBJ databases">
        <authorList>
            <person name="Liechti N."/>
            <person name="Schuerch N."/>
            <person name="Bruggmann R."/>
            <person name="Wittwer M."/>
        </authorList>
    </citation>
    <scope>NUCLEOTIDE SEQUENCE</scope>
    <source>
        <strain evidence="8">ATCC 30569</strain>
    </source>
</reference>
<dbReference type="Gene3D" id="3.80.10.10">
    <property type="entry name" value="Ribonuclease Inhibitor"/>
    <property type="match status" value="1"/>
</dbReference>
<dbReference type="InterPro" id="IPR030217">
    <property type="entry name" value="NXF_fam"/>
</dbReference>
<dbReference type="EMBL" id="PYSW02000002">
    <property type="protein sequence ID" value="KAG2393615.1"/>
    <property type="molecule type" value="Genomic_DNA"/>
</dbReference>
<evidence type="ECO:0000313" key="10">
    <source>
        <dbReference type="Proteomes" id="UP000816034"/>
    </source>
</evidence>
<feature type="compositionally biased region" description="Low complexity" evidence="6">
    <location>
        <begin position="61"/>
        <end position="83"/>
    </location>
</feature>
<comment type="caution">
    <text evidence="8">The sequence shown here is derived from an EMBL/GenBank/DDBJ whole genome shotgun (WGS) entry which is preliminary data.</text>
</comment>
<evidence type="ECO:0000313" key="9">
    <source>
        <dbReference type="EMBL" id="KAG2393615.1"/>
    </source>
</evidence>
<keyword evidence="5" id="KW-0539">Nucleus</keyword>